<comment type="caution">
    <text evidence="2">The sequence shown here is derived from an EMBL/GenBank/DDBJ whole genome shotgun (WGS) entry which is preliminary data.</text>
</comment>
<feature type="signal peptide" evidence="1">
    <location>
        <begin position="1"/>
        <end position="21"/>
    </location>
</feature>
<proteinExistence type="predicted"/>
<keyword evidence="1" id="KW-0732">Signal</keyword>
<feature type="chain" id="PRO_5032957531" evidence="1">
    <location>
        <begin position="22"/>
        <end position="366"/>
    </location>
</feature>
<dbReference type="OrthoDB" id="10387094at2759"/>
<reference evidence="2" key="1">
    <citation type="submission" date="2021-02" db="EMBL/GenBank/DDBJ databases">
        <authorList>
            <person name="Nowell W R."/>
        </authorList>
    </citation>
    <scope>NUCLEOTIDE SEQUENCE</scope>
</reference>
<organism evidence="2 3">
    <name type="scientific">Adineta ricciae</name>
    <name type="common">Rotifer</name>
    <dbReference type="NCBI Taxonomy" id="249248"/>
    <lineage>
        <taxon>Eukaryota</taxon>
        <taxon>Metazoa</taxon>
        <taxon>Spiralia</taxon>
        <taxon>Gnathifera</taxon>
        <taxon>Rotifera</taxon>
        <taxon>Eurotatoria</taxon>
        <taxon>Bdelloidea</taxon>
        <taxon>Adinetida</taxon>
        <taxon>Adinetidae</taxon>
        <taxon>Adineta</taxon>
    </lineage>
</organism>
<evidence type="ECO:0000313" key="3">
    <source>
        <dbReference type="Proteomes" id="UP000663852"/>
    </source>
</evidence>
<evidence type="ECO:0000313" key="2">
    <source>
        <dbReference type="EMBL" id="CAF1199991.1"/>
    </source>
</evidence>
<dbReference type="AlphaFoldDB" id="A0A814WB16"/>
<dbReference type="EMBL" id="CAJNOJ010000148">
    <property type="protein sequence ID" value="CAF1199991.1"/>
    <property type="molecule type" value="Genomic_DNA"/>
</dbReference>
<protein>
    <submittedName>
        <fullName evidence="2">Uncharacterized protein</fullName>
    </submittedName>
</protein>
<evidence type="ECO:0000256" key="1">
    <source>
        <dbReference type="SAM" id="SignalP"/>
    </source>
</evidence>
<name>A0A814WB16_ADIRI</name>
<accession>A0A814WB16</accession>
<gene>
    <name evidence="2" type="ORF">EDS130_LOCUS25310</name>
</gene>
<dbReference type="Proteomes" id="UP000663852">
    <property type="component" value="Unassembled WGS sequence"/>
</dbReference>
<sequence>MRLISGLSLLFLVAQLRPTDSRKQEAILDIGYVLFQGFTYVNVKKGCYETYENIMNNIKDMRKIVDLADRNHEHVILPTDLLDDAQQSWSKLGEYFQNDPTFNKYNLIESISNKKGVNDMKVGLSIIESKLNNKMIGQVQNMVKGQTIKAACRTANMIKNLKETYDLIQKSEQYRKSTHLQLALNNSKAYIDGAEKNYLMAIDEMKKIEITNEAYIEPLKLEKITIKLEKSQFECEKANQTVVTILSGIQQQMESLLSRRSDYINNILTSVLDLAVTAVEFATTPTNILSKTVKTLFATKFGLETFNVIGHSVGFYWTAEEIVQLEQNQNVFKELNAKIEDLFEKIAYGLEKIEKMKYYNKLEHEL</sequence>